<reference evidence="15" key="2">
    <citation type="submission" date="2025-08" db="UniProtKB">
        <authorList>
            <consortium name="RefSeq"/>
        </authorList>
    </citation>
    <scope>IDENTIFICATION</scope>
    <source>
        <tissue evidence="15">Cell line</tissue>
    </source>
</reference>
<dbReference type="Pfam" id="PF00019">
    <property type="entry name" value="TGF_beta"/>
    <property type="match status" value="1"/>
</dbReference>
<dbReference type="InterPro" id="IPR015615">
    <property type="entry name" value="TGF-beta-rel"/>
</dbReference>
<dbReference type="GO" id="GO:0005125">
    <property type="term" value="F:cytokine activity"/>
    <property type="evidence" value="ECO:0007669"/>
    <property type="project" value="TreeGrafter"/>
</dbReference>
<dbReference type="GO" id="GO:0008083">
    <property type="term" value="F:growth factor activity"/>
    <property type="evidence" value="ECO:0007669"/>
    <property type="project" value="UniProtKB-KW"/>
</dbReference>
<evidence type="ECO:0000256" key="3">
    <source>
        <dbReference type="ARBA" id="ARBA00006656"/>
    </source>
</evidence>
<evidence type="ECO:0000256" key="5">
    <source>
        <dbReference type="ARBA" id="ARBA00022525"/>
    </source>
</evidence>
<evidence type="ECO:0000256" key="7">
    <source>
        <dbReference type="ARBA" id="ARBA00022702"/>
    </source>
</evidence>
<keyword evidence="5" id="KW-0964">Secreted</keyword>
<dbReference type="PRINTS" id="PR00669">
    <property type="entry name" value="INHIBINA"/>
</dbReference>
<sequence>MLWAPPQWPGKVGILESGGCPEDMPRGASGAEAGSPGRRRMSPRPSFSRLQTSKDEVANGEPVCQLSPVERGPKPDRALSVAGCGTHIPAVEEGRGPRLRQSGLPCPFPLSPAGASCADEPAAGELTQKAEDGLFTYVFRPSQHLRSRQVTSAHLWFHTGLDRHSTAASNSSGPLLSLLAPSSGVPMAVPTSVGQAPPRWAVLHLAPSALPLLTSPVLVLLLRCPVCSCAAGPEATPFLVAHTRARPPSGGERTRRSASPLPWPWSPAALRLLQRPPEEPAAHADCHRAALNISFQELGWDRWIVHPPSFIFHYCHGGCGLPAPPDLPLPGPGAPPTPVQPLSLVPGAQPCCAALPGTMRPLRVRTTSDGGYSFKYETVPNLLTQHCACI</sequence>
<keyword evidence="14" id="KW-1185">Reference proteome</keyword>
<keyword evidence="10" id="KW-0325">Glycoprotein</keyword>
<dbReference type="GO" id="GO:0005179">
    <property type="term" value="F:hormone activity"/>
    <property type="evidence" value="ECO:0007669"/>
    <property type="project" value="UniProtKB-KW"/>
</dbReference>
<dbReference type="GO" id="GO:0046880">
    <property type="term" value="P:regulation of follicle-stimulating hormone secretion"/>
    <property type="evidence" value="ECO:0007669"/>
    <property type="project" value="UniProtKB-ARBA"/>
</dbReference>
<comment type="similarity">
    <text evidence="3 11">Belongs to the TGF-beta family.</text>
</comment>
<dbReference type="AlphaFoldDB" id="A0A3Q7SQE7"/>
<feature type="domain" description="TGF-beta family profile" evidence="13">
    <location>
        <begin position="253"/>
        <end position="390"/>
    </location>
</feature>
<dbReference type="PANTHER" id="PTHR11848">
    <property type="entry name" value="TGF-BETA FAMILY"/>
    <property type="match status" value="1"/>
</dbReference>
<evidence type="ECO:0000256" key="8">
    <source>
        <dbReference type="ARBA" id="ARBA00023030"/>
    </source>
</evidence>
<keyword evidence="9" id="KW-1015">Disulfide bond</keyword>
<comment type="subcellular location">
    <subcellularLocation>
        <location evidence="2">Secreted</location>
    </subcellularLocation>
</comment>
<evidence type="ECO:0000256" key="9">
    <source>
        <dbReference type="ARBA" id="ARBA00023157"/>
    </source>
</evidence>
<keyword evidence="7" id="KW-0372">Hormone</keyword>
<evidence type="ECO:0000313" key="14">
    <source>
        <dbReference type="Proteomes" id="UP001652641"/>
    </source>
</evidence>
<proteinExistence type="inferred from homology"/>
<reference key="1">
    <citation type="submission" date="2019-01" db="UniProtKB">
        <authorList>
            <consortium name="RefSeq"/>
        </authorList>
    </citation>
    <scope>IDENTIFICATION</scope>
</reference>
<dbReference type="FunFam" id="2.10.90.10:FF:000024">
    <property type="entry name" value="Inhibin alpha chain"/>
    <property type="match status" value="1"/>
</dbReference>
<dbReference type="KEGG" id="vvp:112922508"/>
<evidence type="ECO:0000256" key="12">
    <source>
        <dbReference type="SAM" id="MobiDB-lite"/>
    </source>
</evidence>
<dbReference type="PANTHER" id="PTHR11848:SF117">
    <property type="entry name" value="INHIBIN ALPHA CHAIN"/>
    <property type="match status" value="1"/>
</dbReference>
<organism evidence="14 15">
    <name type="scientific">Vulpes vulpes</name>
    <name type="common">Red fox</name>
    <dbReference type="NCBI Taxonomy" id="9627"/>
    <lineage>
        <taxon>Eukaryota</taxon>
        <taxon>Metazoa</taxon>
        <taxon>Chordata</taxon>
        <taxon>Craniata</taxon>
        <taxon>Vertebrata</taxon>
        <taxon>Euteleostomi</taxon>
        <taxon>Mammalia</taxon>
        <taxon>Eutheria</taxon>
        <taxon>Laurasiatheria</taxon>
        <taxon>Carnivora</taxon>
        <taxon>Caniformia</taxon>
        <taxon>Canidae</taxon>
        <taxon>Vulpes</taxon>
    </lineage>
</organism>
<evidence type="ECO:0000256" key="1">
    <source>
        <dbReference type="ARBA" id="ARBA00002588"/>
    </source>
</evidence>
<feature type="region of interest" description="Disordered" evidence="12">
    <location>
        <begin position="1"/>
        <end position="56"/>
    </location>
</feature>
<gene>
    <name evidence="15" type="primary">INHA</name>
</gene>
<keyword evidence="6" id="KW-0165">Cleavage on pair of basic residues</keyword>
<evidence type="ECO:0000256" key="2">
    <source>
        <dbReference type="ARBA" id="ARBA00004613"/>
    </source>
</evidence>
<dbReference type="Gene3D" id="2.10.90.10">
    <property type="entry name" value="Cystine-knot cytokines"/>
    <property type="match status" value="1"/>
</dbReference>
<evidence type="ECO:0000313" key="15">
    <source>
        <dbReference type="RefSeq" id="XP_025857861.1"/>
    </source>
</evidence>
<evidence type="ECO:0000256" key="4">
    <source>
        <dbReference type="ARBA" id="ARBA00019280"/>
    </source>
</evidence>
<evidence type="ECO:0000256" key="10">
    <source>
        <dbReference type="ARBA" id="ARBA00023180"/>
    </source>
</evidence>
<dbReference type="Proteomes" id="UP001652641">
    <property type="component" value="Chromosome 16"/>
</dbReference>
<dbReference type="InterPro" id="IPR001839">
    <property type="entry name" value="TGF-b_C"/>
</dbReference>
<keyword evidence="8 11" id="KW-0339">Growth factor</keyword>
<dbReference type="InterPro" id="IPR029034">
    <property type="entry name" value="Cystine-knot_cytokine"/>
</dbReference>
<comment type="function">
    <text evidence="1">Inhibins and activins inhibit and activate, respectively, the secretion of follitropin by the pituitary gland. Inhibins/activins are involved in regulating a number of diverse functions such as hypothalamic and pituitary hormone secretion, gonadal hormone secretion, germ cell development and maturation, erythroid differentiation, insulin secretion, nerve cell survival, embryonic axial development or bone growth, depending on their subunit composition. Inhibins appear to oppose the functions of activins.</text>
</comment>
<dbReference type="GO" id="GO:0043512">
    <property type="term" value="C:inhibin A complex"/>
    <property type="evidence" value="ECO:0007669"/>
    <property type="project" value="UniProtKB-ARBA"/>
</dbReference>
<dbReference type="RefSeq" id="XP_025857861.1">
    <property type="nucleotide sequence ID" value="XM_026002076.2"/>
</dbReference>
<name>A0A3Q7SQE7_VULVU</name>
<dbReference type="GO" id="GO:0051241">
    <property type="term" value="P:negative regulation of multicellular organismal process"/>
    <property type="evidence" value="ECO:0007669"/>
    <property type="project" value="UniProtKB-ARBA"/>
</dbReference>
<evidence type="ECO:0000259" key="13">
    <source>
        <dbReference type="PROSITE" id="PS51362"/>
    </source>
</evidence>
<accession>A0A3Q7SQE7</accession>
<dbReference type="PROSITE" id="PS51362">
    <property type="entry name" value="TGF_BETA_2"/>
    <property type="match status" value="1"/>
</dbReference>
<evidence type="ECO:0000256" key="6">
    <source>
        <dbReference type="ARBA" id="ARBA00022685"/>
    </source>
</evidence>
<dbReference type="GeneID" id="112922508"/>
<dbReference type="SUPFAM" id="SSF57501">
    <property type="entry name" value="Cystine-knot cytokines"/>
    <property type="match status" value="1"/>
</dbReference>
<dbReference type="InterPro" id="IPR017948">
    <property type="entry name" value="TGFb_CS"/>
</dbReference>
<dbReference type="CTD" id="3623"/>
<dbReference type="GO" id="GO:0048731">
    <property type="term" value="P:system development"/>
    <property type="evidence" value="ECO:0007669"/>
    <property type="project" value="UniProtKB-ARBA"/>
</dbReference>
<protein>
    <recommendedName>
        <fullName evidence="4">Inhibin alpha chain</fullName>
    </recommendedName>
</protein>
<evidence type="ECO:0000256" key="11">
    <source>
        <dbReference type="RuleBase" id="RU000354"/>
    </source>
</evidence>
<dbReference type="PROSITE" id="PS00250">
    <property type="entry name" value="TGF_BETA_1"/>
    <property type="match status" value="1"/>
</dbReference>
<dbReference type="SMART" id="SM00204">
    <property type="entry name" value="TGFB"/>
    <property type="match status" value="1"/>
</dbReference>